<dbReference type="SUPFAM" id="SSF52540">
    <property type="entry name" value="P-loop containing nucleoside triphosphate hydrolases"/>
    <property type="match status" value="1"/>
</dbReference>
<organism evidence="1 2">
    <name type="scientific">Oceanococcus atlanticus</name>
    <dbReference type="NCBI Taxonomy" id="1317117"/>
    <lineage>
        <taxon>Bacteria</taxon>
        <taxon>Pseudomonadati</taxon>
        <taxon>Pseudomonadota</taxon>
        <taxon>Gammaproteobacteria</taxon>
        <taxon>Chromatiales</taxon>
        <taxon>Oceanococcaceae</taxon>
        <taxon>Oceanococcus</taxon>
    </lineage>
</organism>
<protein>
    <recommendedName>
        <fullName evidence="3">Sulfotransferase</fullName>
    </recommendedName>
</protein>
<gene>
    <name evidence="1" type="ORF">ATO7_12458</name>
</gene>
<reference evidence="1 2" key="1">
    <citation type="submission" date="2013-04" db="EMBL/GenBank/DDBJ databases">
        <title>Oceanococcus atlanticus 22II-S10r2 Genome Sequencing.</title>
        <authorList>
            <person name="Lai Q."/>
            <person name="Li G."/>
            <person name="Shao Z."/>
        </authorList>
    </citation>
    <scope>NUCLEOTIDE SEQUENCE [LARGE SCALE GENOMIC DNA]</scope>
    <source>
        <strain evidence="1 2">22II-S10r2</strain>
    </source>
</reference>
<sequence>MKANAQRSLRAHADWLARAIRPGQHPGAPLSARRVAALAVGVPPYLLLQATHWLGFALDELLFAEYRDVDIEQPVFILGLPRSGTTFLHRTLARDQSQWSTFSLWQAVLAPSISQRRLIDALSRADQRLGGLASRALSYLTRSLAGSLDDIHEIGLDAAEEDYLTLLPAAGCFLAVLAFPYSESVWGLTRPGGMPDAEREELLTFYRRMLQKHLYQDPRRLLSKNAAFGAWAQPLAKLFPDARFVLCIRDPDAGLSSQLSAIREGQALFGVDPDERLIQQRFARMYREQYQHLLEHMQRYGTRSSVVDMDALRLDGPAEIARLARELALPLDAELLIQLEAQCAATSATSSPHQHAKKLRADAETHRAYQALKAATYPSQNKAS</sequence>
<dbReference type="RefSeq" id="WP_083562198.1">
    <property type="nucleotide sequence ID" value="NZ_AQQV01000003.1"/>
</dbReference>
<proteinExistence type="predicted"/>
<dbReference type="Proteomes" id="UP000192342">
    <property type="component" value="Unassembled WGS sequence"/>
</dbReference>
<accession>A0A1Y1SBU3</accession>
<dbReference type="Gene3D" id="3.40.50.300">
    <property type="entry name" value="P-loop containing nucleotide triphosphate hydrolases"/>
    <property type="match status" value="1"/>
</dbReference>
<comment type="caution">
    <text evidence="1">The sequence shown here is derived from an EMBL/GenBank/DDBJ whole genome shotgun (WGS) entry which is preliminary data.</text>
</comment>
<dbReference type="PANTHER" id="PTHR36451">
    <property type="entry name" value="PAPS-DEPENDENT SULFOTRANSFERASE STF3"/>
    <property type="match status" value="1"/>
</dbReference>
<dbReference type="InterPro" id="IPR027417">
    <property type="entry name" value="P-loop_NTPase"/>
</dbReference>
<evidence type="ECO:0008006" key="3">
    <source>
        <dbReference type="Google" id="ProtNLM"/>
    </source>
</evidence>
<evidence type="ECO:0000313" key="1">
    <source>
        <dbReference type="EMBL" id="ORE86107.1"/>
    </source>
</evidence>
<dbReference type="InterPro" id="IPR052736">
    <property type="entry name" value="Stf3_sulfotransferase"/>
</dbReference>
<dbReference type="Pfam" id="PF13469">
    <property type="entry name" value="Sulfotransfer_3"/>
    <property type="match status" value="1"/>
</dbReference>
<evidence type="ECO:0000313" key="2">
    <source>
        <dbReference type="Proteomes" id="UP000192342"/>
    </source>
</evidence>
<dbReference type="AlphaFoldDB" id="A0A1Y1SBU3"/>
<dbReference type="OrthoDB" id="9777890at2"/>
<dbReference type="PANTHER" id="PTHR36451:SF1">
    <property type="entry name" value="OMEGA-HYDROXY-BETA-DIHYDROMENAQUINONE-9 SULFOTRANSFERASE STF3"/>
    <property type="match status" value="1"/>
</dbReference>
<dbReference type="EMBL" id="AQQV01000003">
    <property type="protein sequence ID" value="ORE86107.1"/>
    <property type="molecule type" value="Genomic_DNA"/>
</dbReference>
<dbReference type="STRING" id="1317117.ATO7_12458"/>
<keyword evidence="2" id="KW-1185">Reference proteome</keyword>
<name>A0A1Y1SBU3_9GAMM</name>